<evidence type="ECO:0000313" key="3">
    <source>
        <dbReference type="Proteomes" id="UP000204179"/>
    </source>
</evidence>
<comment type="similarity">
    <text evidence="1">Belongs to the T4likevirus lysis inhibition accessory protein rIII family.</text>
</comment>
<sequence length="82" mass="9298">MNKQLTKALELQRNAWNSGHENYGASIDIYAEALEVLKGFKHLNPAQAEFRDTLEAMDELKYAKHLGSAARKAVRHFVVTLK</sequence>
<dbReference type="GO" id="GO:0140678">
    <property type="term" value="F:molecular function inhibitor activity"/>
    <property type="evidence" value="ECO:0007669"/>
    <property type="project" value="UniProtKB-UniRule"/>
</dbReference>
<dbReference type="GeneID" id="26518618"/>
<evidence type="ECO:0000256" key="1">
    <source>
        <dbReference type="HAMAP-Rule" id="MF_04112"/>
    </source>
</evidence>
<reference evidence="2 3" key="1">
    <citation type="submission" date="2015-07" db="EMBL/GenBank/DDBJ databases">
        <title>Isolation and characterization of JD18-a novel lytic bacteriophage for Klebsiella pneumoniae.</title>
        <authorList>
            <person name="Fan J."/>
            <person name="Zhang X."/>
            <person name="Guo X."/>
            <person name="He P."/>
            <person name="Zhang Y."/>
        </authorList>
    </citation>
    <scope>NUCLEOTIDE SEQUENCE [LARGE SCALE GENOMIC DNA]</scope>
</reference>
<protein>
    <recommendedName>
        <fullName evidence="1">Lysis inhibition accessory protein</fullName>
    </recommendedName>
</protein>
<dbReference type="RefSeq" id="YP_009190784.1">
    <property type="nucleotide sequence ID" value="NC_028686.1"/>
</dbReference>
<dbReference type="EMBL" id="KT239446">
    <property type="protein sequence ID" value="AKY02074.1"/>
    <property type="molecule type" value="Genomic_DNA"/>
</dbReference>
<evidence type="ECO:0000313" key="2">
    <source>
        <dbReference type="EMBL" id="AKY02074.1"/>
    </source>
</evidence>
<keyword evidence="3" id="KW-1185">Reference proteome</keyword>
<gene>
    <name evidence="2" type="ORF">JD18_203</name>
</gene>
<dbReference type="Proteomes" id="UP000204179">
    <property type="component" value="Segment"/>
</dbReference>
<accession>A0A0K1Y513</accession>
<dbReference type="HAMAP" id="MF_04112">
    <property type="entry name" value="Linr3_BPT4"/>
    <property type="match status" value="1"/>
</dbReference>
<comment type="function">
    <text evidence="1">Probably binds to the cytoplasmic part of the holin during lysis inhibition and stabilizes the holin-antiholin complex thereby resulting in a robust block of the hole formation.</text>
</comment>
<dbReference type="InterPro" id="IPR034688">
    <property type="entry name" value="Linr3"/>
</dbReference>
<name>A0A0K1Y513_9CAUD</name>
<comment type="subunit">
    <text evidence="1">Homooligomer. Interacts with holin (via N-terminus).</text>
</comment>
<feature type="site" description="Interaction with holin" evidence="1">
    <location>
        <position position="42"/>
    </location>
</feature>
<dbReference type="KEGG" id="vg:26518618"/>
<organism evidence="2 3">
    <name type="scientific">Klebsiella phage JD18</name>
    <dbReference type="NCBI Taxonomy" id="1698360"/>
    <lineage>
        <taxon>Viruses</taxon>
        <taxon>Duplodnaviria</taxon>
        <taxon>Heunggongvirae</taxon>
        <taxon>Uroviricota</taxon>
        <taxon>Caudoviricetes</taxon>
        <taxon>Pantevenvirales</taxon>
        <taxon>Straboviridae</taxon>
        <taxon>Tevenvirinae</taxon>
        <taxon>Jiaodavirus</taxon>
        <taxon>Jiaodavirus jd18</taxon>
    </lineage>
</organism>
<proteinExistence type="inferred from homology"/>